<comment type="caution">
    <text evidence="11">The sequence shown here is derived from an EMBL/GenBank/DDBJ whole genome shotgun (WGS) entry which is preliminary data.</text>
</comment>
<dbReference type="PRINTS" id="PR00171">
    <property type="entry name" value="SUGRTRNSPORT"/>
</dbReference>
<reference evidence="11 12" key="1">
    <citation type="submission" date="2024-07" db="EMBL/GenBank/DDBJ databases">
        <title>Section-level genome sequencing and comparative genomics of Aspergillus sections Usti and Cavernicolus.</title>
        <authorList>
            <consortium name="Lawrence Berkeley National Laboratory"/>
            <person name="Nybo J.L."/>
            <person name="Vesth T.C."/>
            <person name="Theobald S."/>
            <person name="Frisvad J.C."/>
            <person name="Larsen T.O."/>
            <person name="Kjaerboelling I."/>
            <person name="Rothschild-Mancinelli K."/>
            <person name="Lyhne E.K."/>
            <person name="Kogle M.E."/>
            <person name="Barry K."/>
            <person name="Clum A."/>
            <person name="Na H."/>
            <person name="Ledsgaard L."/>
            <person name="Lin J."/>
            <person name="Lipzen A."/>
            <person name="Kuo A."/>
            <person name="Riley R."/>
            <person name="Mondo S."/>
            <person name="Labutti K."/>
            <person name="Haridas S."/>
            <person name="Pangalinan J."/>
            <person name="Salamov A.A."/>
            <person name="Simmons B.A."/>
            <person name="Magnuson J.K."/>
            <person name="Chen J."/>
            <person name="Drula E."/>
            <person name="Henrissat B."/>
            <person name="Wiebenga A."/>
            <person name="Lubbers R.J."/>
            <person name="Gomes A.C."/>
            <person name="Makela M.R."/>
            <person name="Stajich J."/>
            <person name="Grigoriev I.V."/>
            <person name="Mortensen U.H."/>
            <person name="De Vries R.P."/>
            <person name="Baker S.E."/>
            <person name="Andersen M.R."/>
        </authorList>
    </citation>
    <scope>NUCLEOTIDE SEQUENCE [LARGE SCALE GENOMIC DNA]</scope>
    <source>
        <strain evidence="11 12">CBS 123904</strain>
    </source>
</reference>
<dbReference type="InterPro" id="IPR050360">
    <property type="entry name" value="MFS_Sugar_Transporters"/>
</dbReference>
<name>A0ABR4KFN2_9EURO</name>
<dbReference type="PANTHER" id="PTHR48022:SF23">
    <property type="entry name" value="MAJOR FACILITATOR SUPERFAMILY (MFS) PROFILE DOMAIN-CONTAINING PROTEIN"/>
    <property type="match status" value="1"/>
</dbReference>
<keyword evidence="3 7" id="KW-0813">Transport</keyword>
<evidence type="ECO:0000256" key="2">
    <source>
        <dbReference type="ARBA" id="ARBA00010992"/>
    </source>
</evidence>
<dbReference type="PROSITE" id="PS00216">
    <property type="entry name" value="SUGAR_TRANSPORT_1"/>
    <property type="match status" value="1"/>
</dbReference>
<feature type="transmembrane region" description="Helical" evidence="9">
    <location>
        <begin position="186"/>
        <end position="207"/>
    </location>
</feature>
<evidence type="ECO:0000256" key="1">
    <source>
        <dbReference type="ARBA" id="ARBA00004141"/>
    </source>
</evidence>
<feature type="transmembrane region" description="Helical" evidence="9">
    <location>
        <begin position="275"/>
        <end position="297"/>
    </location>
</feature>
<feature type="transmembrane region" description="Helical" evidence="9">
    <location>
        <begin position="153"/>
        <end position="171"/>
    </location>
</feature>
<evidence type="ECO:0000256" key="5">
    <source>
        <dbReference type="ARBA" id="ARBA00022989"/>
    </source>
</evidence>
<evidence type="ECO:0000313" key="11">
    <source>
        <dbReference type="EMBL" id="KAL2851090.1"/>
    </source>
</evidence>
<protein>
    <submittedName>
        <fullName evidence="11">General substrate transporter</fullName>
    </submittedName>
</protein>
<evidence type="ECO:0000256" key="7">
    <source>
        <dbReference type="RuleBase" id="RU003346"/>
    </source>
</evidence>
<dbReference type="CDD" id="cd17356">
    <property type="entry name" value="MFS_HXT"/>
    <property type="match status" value="1"/>
</dbReference>
<feature type="transmembrane region" description="Helical" evidence="9">
    <location>
        <begin position="416"/>
        <end position="435"/>
    </location>
</feature>
<dbReference type="InterPro" id="IPR005828">
    <property type="entry name" value="MFS_sugar_transport-like"/>
</dbReference>
<dbReference type="NCBIfam" id="TIGR00879">
    <property type="entry name" value="SP"/>
    <property type="match status" value="1"/>
</dbReference>
<dbReference type="InterPro" id="IPR036259">
    <property type="entry name" value="MFS_trans_sf"/>
</dbReference>
<keyword evidence="4 9" id="KW-0812">Transmembrane</keyword>
<evidence type="ECO:0000256" key="8">
    <source>
        <dbReference type="SAM" id="MobiDB-lite"/>
    </source>
</evidence>
<feature type="transmembrane region" description="Helical" evidence="9">
    <location>
        <begin position="385"/>
        <end position="404"/>
    </location>
</feature>
<keyword evidence="12" id="KW-1185">Reference proteome</keyword>
<feature type="transmembrane region" description="Helical" evidence="9">
    <location>
        <begin position="118"/>
        <end position="141"/>
    </location>
</feature>
<evidence type="ECO:0000259" key="10">
    <source>
        <dbReference type="PROSITE" id="PS50850"/>
    </source>
</evidence>
<feature type="domain" description="Major facilitator superfamily (MFS) profile" evidence="10">
    <location>
        <begin position="15"/>
        <end position="469"/>
    </location>
</feature>
<feature type="transmembrane region" description="Helical" evidence="9">
    <location>
        <begin position="67"/>
        <end position="86"/>
    </location>
</feature>
<keyword evidence="6 9" id="KW-0472">Membrane</keyword>
<dbReference type="Pfam" id="PF00083">
    <property type="entry name" value="Sugar_tr"/>
    <property type="match status" value="1"/>
</dbReference>
<dbReference type="SUPFAM" id="SSF103473">
    <property type="entry name" value="MFS general substrate transporter"/>
    <property type="match status" value="1"/>
</dbReference>
<accession>A0ABR4KFN2</accession>
<gene>
    <name evidence="11" type="ORF">BJY01DRAFT_261122</name>
</gene>
<dbReference type="PROSITE" id="PS00217">
    <property type="entry name" value="SUGAR_TRANSPORT_2"/>
    <property type="match status" value="1"/>
</dbReference>
<dbReference type="InterPro" id="IPR005829">
    <property type="entry name" value="Sugar_transporter_CS"/>
</dbReference>
<proteinExistence type="inferred from homology"/>
<feature type="region of interest" description="Disordered" evidence="8">
    <location>
        <begin position="503"/>
        <end position="528"/>
    </location>
</feature>
<dbReference type="Proteomes" id="UP001610446">
    <property type="component" value="Unassembled WGS sequence"/>
</dbReference>
<evidence type="ECO:0000256" key="4">
    <source>
        <dbReference type="ARBA" id="ARBA00022692"/>
    </source>
</evidence>
<organism evidence="11 12">
    <name type="scientific">Aspergillus pseudoustus</name>
    <dbReference type="NCBI Taxonomy" id="1810923"/>
    <lineage>
        <taxon>Eukaryota</taxon>
        <taxon>Fungi</taxon>
        <taxon>Dikarya</taxon>
        <taxon>Ascomycota</taxon>
        <taxon>Pezizomycotina</taxon>
        <taxon>Eurotiomycetes</taxon>
        <taxon>Eurotiomycetidae</taxon>
        <taxon>Eurotiales</taxon>
        <taxon>Aspergillaceae</taxon>
        <taxon>Aspergillus</taxon>
        <taxon>Aspergillus subgen. Nidulantes</taxon>
    </lineage>
</organism>
<feature type="transmembrane region" description="Helical" evidence="9">
    <location>
        <begin position="317"/>
        <end position="335"/>
    </location>
</feature>
<sequence length="528" mass="57922">MAQARFFQNYRVYILTSVAYMGSLLFGYDTGVMGSVLALDSFKEDFGLPLGESGFASSENSQISSNVVSLLTAGCFFGAIFAAYINDRLGRRYSLMLFSLIFLVGAAVQVGALHSIGMIYGGRVIAGFGVGGMSSITPVFVSENAPAKYRGRIAGLFQEFLVIGSTFAYWLGYGVSIHVPKGTPQWRIPVAIQLIPGGLMLIGLFFLKESARWLMKQGRREEAIVSLAYIRNEPETSEIVQKEIAEIHAAIQEESAATEGVTWKECLRKSNRYRFFLAFVIMFWQQFSGTNSIGYYAPQIFQSVGVSGSNASLFATGIYGTVKVVATAIFLLIGIDRWGRKRSLMGGAAWMAAMMFIIGAVLATNPPNPDASSVSSASTAMVAMIYLYVIGYSFSWGPTPWVYLGEIFPTRLRSYGVGLGAATQWLFNFVITEITPRAVHSIGWKTFLMFGIFCTAMGLFVTFFVKETKGRTLEEMDVLFGAIDEEQRRADVESTLHKNEGLTGHAEHVEAKGEGEGDENAHRETARL</sequence>
<evidence type="ECO:0000256" key="3">
    <source>
        <dbReference type="ARBA" id="ARBA00022448"/>
    </source>
</evidence>
<dbReference type="InterPro" id="IPR020846">
    <property type="entry name" value="MFS_dom"/>
</dbReference>
<dbReference type="Gene3D" id="1.20.1250.20">
    <property type="entry name" value="MFS general substrate transporter like domains"/>
    <property type="match status" value="1"/>
</dbReference>
<dbReference type="InterPro" id="IPR003663">
    <property type="entry name" value="Sugar/inositol_transpt"/>
</dbReference>
<feature type="transmembrane region" description="Helical" evidence="9">
    <location>
        <begin position="447"/>
        <end position="465"/>
    </location>
</feature>
<dbReference type="PANTHER" id="PTHR48022">
    <property type="entry name" value="PLASTIDIC GLUCOSE TRANSPORTER 4"/>
    <property type="match status" value="1"/>
</dbReference>
<dbReference type="EMBL" id="JBFXLU010000032">
    <property type="protein sequence ID" value="KAL2851090.1"/>
    <property type="molecule type" value="Genomic_DNA"/>
</dbReference>
<feature type="transmembrane region" description="Helical" evidence="9">
    <location>
        <begin position="93"/>
        <end position="112"/>
    </location>
</feature>
<comment type="subcellular location">
    <subcellularLocation>
        <location evidence="1">Membrane</location>
        <topology evidence="1">Multi-pass membrane protein</topology>
    </subcellularLocation>
</comment>
<feature type="transmembrane region" description="Helical" evidence="9">
    <location>
        <begin position="347"/>
        <end position="365"/>
    </location>
</feature>
<feature type="transmembrane region" description="Helical" evidence="9">
    <location>
        <begin position="12"/>
        <end position="39"/>
    </location>
</feature>
<dbReference type="PROSITE" id="PS50850">
    <property type="entry name" value="MFS"/>
    <property type="match status" value="1"/>
</dbReference>
<keyword evidence="5 9" id="KW-1133">Transmembrane helix</keyword>
<evidence type="ECO:0000256" key="6">
    <source>
        <dbReference type="ARBA" id="ARBA00023136"/>
    </source>
</evidence>
<comment type="similarity">
    <text evidence="2 7">Belongs to the major facilitator superfamily. Sugar transporter (TC 2.A.1.1) family.</text>
</comment>
<evidence type="ECO:0000256" key="9">
    <source>
        <dbReference type="SAM" id="Phobius"/>
    </source>
</evidence>
<evidence type="ECO:0000313" key="12">
    <source>
        <dbReference type="Proteomes" id="UP001610446"/>
    </source>
</evidence>